<dbReference type="Proteomes" id="UP000289440">
    <property type="component" value="Chromosome"/>
</dbReference>
<accession>A0A449A517</accession>
<name>A0A449A517_9BACT</name>
<evidence type="ECO:0000313" key="2">
    <source>
        <dbReference type="EMBL" id="VEU59361.1"/>
    </source>
</evidence>
<evidence type="ECO:0008006" key="4">
    <source>
        <dbReference type="Google" id="ProtNLM"/>
    </source>
</evidence>
<dbReference type="KEGG" id="mnu:NCTC10166_00329"/>
<feature type="chain" id="PRO_5019538100" description="Peptidase C39-like domain-containing protein" evidence="1">
    <location>
        <begin position="20"/>
        <end position="462"/>
    </location>
</feature>
<evidence type="ECO:0000256" key="1">
    <source>
        <dbReference type="SAM" id="SignalP"/>
    </source>
</evidence>
<evidence type="ECO:0000313" key="3">
    <source>
        <dbReference type="Proteomes" id="UP000289440"/>
    </source>
</evidence>
<dbReference type="AlphaFoldDB" id="A0A449A517"/>
<protein>
    <recommendedName>
        <fullName evidence="4">Peptidase C39-like domain-containing protein</fullName>
    </recommendedName>
</protein>
<reference evidence="2 3" key="1">
    <citation type="submission" date="2019-01" db="EMBL/GenBank/DDBJ databases">
        <authorList>
            <consortium name="Pathogen Informatics"/>
        </authorList>
    </citation>
    <scope>NUCLEOTIDE SEQUENCE [LARGE SCALE GENOMIC DNA]</scope>
    <source>
        <strain evidence="2 3">NCTC10166</strain>
    </source>
</reference>
<dbReference type="EMBL" id="LR214951">
    <property type="protein sequence ID" value="VEU59361.1"/>
    <property type="molecule type" value="Genomic_DNA"/>
</dbReference>
<proteinExistence type="predicted"/>
<gene>
    <name evidence="2" type="ORF">NCTC10166_00329</name>
</gene>
<dbReference type="RefSeq" id="WP_129719756.1">
    <property type="nucleotide sequence ID" value="NZ_LR214951.1"/>
</dbReference>
<keyword evidence="1" id="KW-0732">Signal</keyword>
<organism evidence="2 3">
    <name type="scientific">Mesomycoplasma neurolyticum</name>
    <dbReference type="NCBI Taxonomy" id="2120"/>
    <lineage>
        <taxon>Bacteria</taxon>
        <taxon>Bacillati</taxon>
        <taxon>Mycoplasmatota</taxon>
        <taxon>Mycoplasmoidales</taxon>
        <taxon>Metamycoplasmataceae</taxon>
        <taxon>Mesomycoplasma</taxon>
    </lineage>
</organism>
<feature type="signal peptide" evidence="1">
    <location>
        <begin position="1"/>
        <end position="19"/>
    </location>
</feature>
<keyword evidence="3" id="KW-1185">Reference proteome</keyword>
<dbReference type="OrthoDB" id="395574at2"/>
<dbReference type="InterPro" id="IPR054779">
    <property type="entry name" value="Cys_pept_put_mycoplasmatota"/>
</dbReference>
<dbReference type="NCBIfam" id="NF045837">
    <property type="entry name" value="Mplas_Cys_pep"/>
    <property type="match status" value="1"/>
</dbReference>
<sequence>MLKSIVSTTLLLNSASVIAPNGVNDSYVIQQKLEEAKKIDFFIKSISLEIKELTGKIPKFLFLKEIKDLYENKVFFIQYDEYYATILETNSETLKIEKGSIEKENFNKNLIYIPIIGLGYENKGIYSSIDNQNINNDFINLLFSKKDEYNKKIKESISQNIQLKNDLINKNNNKSKRIKKSVLDYVIDNVFRKYYVPGFRASHEVPYSWWFRNHYSEANIGYTEVREALNNNLKGGLCEYIALSMMLLYMEIFRTPGLFNDYEINKYFDVQTNYSLDITQSEIVHKNYGNPYGFVAELYKKMGTDWVDIKSSGSIMQIMNKFLENKNIKKDLEHTGSATFMHTSSPEDWLLEKKVPVMLSIAGLGLVNKNGEHKLGFFGHNFVIYGYDKTTNKYLVNIGWAGKHYSEVVLSKSEIWWFTSLGYWYAFDIKEPSKNFKKLLSYNGEKYTSEELRKMGILNEYY</sequence>